<gene>
    <name evidence="3" type="primary">110678767</name>
</gene>
<evidence type="ECO:0000313" key="3">
    <source>
        <dbReference type="EnsemblMetazoa" id="AAEL024376-PA"/>
    </source>
</evidence>
<evidence type="ECO:0000256" key="2">
    <source>
        <dbReference type="SAM" id="MobiDB-lite"/>
    </source>
</evidence>
<evidence type="ECO:0000256" key="1">
    <source>
        <dbReference type="SAM" id="Coils"/>
    </source>
</evidence>
<protein>
    <submittedName>
        <fullName evidence="3">Uncharacterized protein</fullName>
    </submittedName>
</protein>
<accession>A0A6I8U5C8</accession>
<evidence type="ECO:0000313" key="4">
    <source>
        <dbReference type="Proteomes" id="UP000008820"/>
    </source>
</evidence>
<feature type="region of interest" description="Disordered" evidence="2">
    <location>
        <begin position="306"/>
        <end position="351"/>
    </location>
</feature>
<proteinExistence type="predicted"/>
<keyword evidence="4" id="KW-1185">Reference proteome</keyword>
<dbReference type="OrthoDB" id="7764536at2759"/>
<feature type="coiled-coil region" evidence="1">
    <location>
        <begin position="93"/>
        <end position="187"/>
    </location>
</feature>
<dbReference type="InParanoid" id="A0A6I8U5C8"/>
<organism evidence="3 4">
    <name type="scientific">Aedes aegypti</name>
    <name type="common">Yellowfever mosquito</name>
    <name type="synonym">Culex aegypti</name>
    <dbReference type="NCBI Taxonomy" id="7159"/>
    <lineage>
        <taxon>Eukaryota</taxon>
        <taxon>Metazoa</taxon>
        <taxon>Ecdysozoa</taxon>
        <taxon>Arthropoda</taxon>
        <taxon>Hexapoda</taxon>
        <taxon>Insecta</taxon>
        <taxon>Pterygota</taxon>
        <taxon>Neoptera</taxon>
        <taxon>Endopterygota</taxon>
        <taxon>Diptera</taxon>
        <taxon>Nematocera</taxon>
        <taxon>Culicoidea</taxon>
        <taxon>Culicidae</taxon>
        <taxon>Culicinae</taxon>
        <taxon>Aedini</taxon>
        <taxon>Aedes</taxon>
        <taxon>Stegomyia</taxon>
    </lineage>
</organism>
<feature type="compositionally biased region" description="Polar residues" evidence="2">
    <location>
        <begin position="339"/>
        <end position="351"/>
    </location>
</feature>
<dbReference type="AlphaFoldDB" id="A0A6I8U5C8"/>
<feature type="coiled-coil region" evidence="1">
    <location>
        <begin position="216"/>
        <end position="281"/>
    </location>
</feature>
<sequence>MAFATQRAFLNVPYRNEEPPVPDRKRSDCQLKSYESCSDVRAWSLDPSVCSKFLLDVVRKSRFQRKLSRPSGDYQLTRAYLQQLTTDELIDYVMSLMMELKQIKSQVLQIEAERNDLGEQLMSVQQMAETCEQEKEELILVQQRSAVFDPDQMDQDMIDLRNLLLALKEKADRYDCLEKENKCLKLKLDEFCGKNTIKRNASFDEGACGDSVPLACEKLKAELRHYKQSYEEMKVQKRALMEQLQMTKLRECRYWEIRNRLAEEECKRACLQTRIDDLLIERDCQALDLTRKEEYISLCNRRLEHVESGPKRPSSAPTGQRTIQRQSLRRVSRRSTLQEGPSRNGSFEESF</sequence>
<keyword evidence="1" id="KW-0175">Coiled coil</keyword>
<name>A0A6I8U5C8_AEDAE</name>
<dbReference type="Proteomes" id="UP000008820">
    <property type="component" value="Chromosome 3"/>
</dbReference>
<reference evidence="3 4" key="1">
    <citation type="submission" date="2017-06" db="EMBL/GenBank/DDBJ databases">
        <title>Aedes aegypti genome working group (AGWG) sequencing and assembly.</title>
        <authorList>
            <consortium name="Aedes aegypti Genome Working Group (AGWG)"/>
            <person name="Matthews B.J."/>
        </authorList>
    </citation>
    <scope>NUCLEOTIDE SEQUENCE [LARGE SCALE GENOMIC DNA]</scope>
    <source>
        <strain evidence="3 4">LVP_AGWG</strain>
    </source>
</reference>
<reference evidence="3" key="2">
    <citation type="submission" date="2020-05" db="UniProtKB">
        <authorList>
            <consortium name="EnsemblMetazoa"/>
        </authorList>
    </citation>
    <scope>IDENTIFICATION</scope>
    <source>
        <strain evidence="3">LVP_AGWG</strain>
    </source>
</reference>
<dbReference type="EnsemblMetazoa" id="AAEL024376-RA">
    <property type="protein sequence ID" value="AAEL024376-PA"/>
    <property type="gene ID" value="AAEL024376"/>
</dbReference>